<dbReference type="Pfam" id="PF00004">
    <property type="entry name" value="AAA"/>
    <property type="match status" value="1"/>
</dbReference>
<evidence type="ECO:0000259" key="4">
    <source>
        <dbReference type="SMART" id="SM00382"/>
    </source>
</evidence>
<comment type="caution">
    <text evidence="5">The sequence shown here is derived from an EMBL/GenBank/DDBJ whole genome shotgun (WGS) entry which is preliminary data.</text>
</comment>
<feature type="region of interest" description="Disordered" evidence="3">
    <location>
        <begin position="227"/>
        <end position="249"/>
    </location>
</feature>
<proteinExistence type="predicted"/>
<keyword evidence="6" id="KW-1185">Reference proteome</keyword>
<dbReference type="Gene3D" id="3.40.50.300">
    <property type="entry name" value="P-loop containing nucleotide triphosphate hydrolases"/>
    <property type="match status" value="1"/>
</dbReference>
<dbReference type="InterPro" id="IPR015415">
    <property type="entry name" value="Spast_Vps4_C"/>
</dbReference>
<dbReference type="SMART" id="SM00382">
    <property type="entry name" value="AAA"/>
    <property type="match status" value="1"/>
</dbReference>
<keyword evidence="1" id="KW-0547">Nucleotide-binding</keyword>
<dbReference type="AlphaFoldDB" id="A0AB34K1B1"/>
<feature type="compositionally biased region" description="Pro residues" evidence="3">
    <location>
        <begin position="230"/>
        <end position="249"/>
    </location>
</feature>
<dbReference type="FunFam" id="3.40.50.300:FF:000159">
    <property type="entry name" value="Katanin p60 ATPase-containing subunit A1"/>
    <property type="match status" value="1"/>
</dbReference>
<protein>
    <recommendedName>
        <fullName evidence="4">AAA+ ATPase domain-containing protein</fullName>
    </recommendedName>
</protein>
<dbReference type="Pfam" id="PF17862">
    <property type="entry name" value="AAA_lid_3"/>
    <property type="match status" value="1"/>
</dbReference>
<dbReference type="InterPro" id="IPR041569">
    <property type="entry name" value="AAA_lid_3"/>
</dbReference>
<evidence type="ECO:0000313" key="5">
    <source>
        <dbReference type="EMBL" id="KAL1526892.1"/>
    </source>
</evidence>
<dbReference type="PANTHER" id="PTHR23074">
    <property type="entry name" value="AAA DOMAIN-CONTAINING"/>
    <property type="match status" value="1"/>
</dbReference>
<gene>
    <name evidence="5" type="ORF">AB1Y20_015583</name>
</gene>
<evidence type="ECO:0000313" key="6">
    <source>
        <dbReference type="Proteomes" id="UP001515480"/>
    </source>
</evidence>
<accession>A0AB34K1B1</accession>
<organism evidence="5 6">
    <name type="scientific">Prymnesium parvum</name>
    <name type="common">Toxic golden alga</name>
    <dbReference type="NCBI Taxonomy" id="97485"/>
    <lineage>
        <taxon>Eukaryota</taxon>
        <taxon>Haptista</taxon>
        <taxon>Haptophyta</taxon>
        <taxon>Prymnesiophyceae</taxon>
        <taxon>Prymnesiales</taxon>
        <taxon>Prymnesiaceae</taxon>
        <taxon>Prymnesium</taxon>
    </lineage>
</organism>
<name>A0AB34K1B1_PRYPA</name>
<dbReference type="Gene3D" id="1.10.8.60">
    <property type="match status" value="1"/>
</dbReference>
<evidence type="ECO:0000256" key="2">
    <source>
        <dbReference type="ARBA" id="ARBA00022840"/>
    </source>
</evidence>
<feature type="domain" description="AAA+ ATPase" evidence="4">
    <location>
        <begin position="508"/>
        <end position="645"/>
    </location>
</feature>
<dbReference type="InterPro" id="IPR003959">
    <property type="entry name" value="ATPase_AAA_core"/>
</dbReference>
<dbReference type="GO" id="GO:0016887">
    <property type="term" value="F:ATP hydrolysis activity"/>
    <property type="evidence" value="ECO:0007669"/>
    <property type="project" value="InterPro"/>
</dbReference>
<dbReference type="PROSITE" id="PS51257">
    <property type="entry name" value="PROKAR_LIPOPROTEIN"/>
    <property type="match status" value="1"/>
</dbReference>
<feature type="region of interest" description="Disordered" evidence="3">
    <location>
        <begin position="23"/>
        <end position="73"/>
    </location>
</feature>
<evidence type="ECO:0000256" key="3">
    <source>
        <dbReference type="SAM" id="MobiDB-lite"/>
    </source>
</evidence>
<dbReference type="InterPro" id="IPR050304">
    <property type="entry name" value="MT-severing_AAA_ATPase"/>
</dbReference>
<evidence type="ECO:0000256" key="1">
    <source>
        <dbReference type="ARBA" id="ARBA00022741"/>
    </source>
</evidence>
<keyword evidence="2" id="KW-0067">ATP-binding</keyword>
<dbReference type="Pfam" id="PF09336">
    <property type="entry name" value="Vps4_C"/>
    <property type="match status" value="1"/>
</dbReference>
<dbReference type="InterPro" id="IPR027417">
    <property type="entry name" value="P-loop_NTPase"/>
</dbReference>
<dbReference type="EMBL" id="JBGBPQ010000003">
    <property type="protein sequence ID" value="KAL1526892.1"/>
    <property type="molecule type" value="Genomic_DNA"/>
</dbReference>
<dbReference type="SUPFAM" id="SSF52540">
    <property type="entry name" value="P-loop containing nucleoside triphosphate hydrolases"/>
    <property type="match status" value="1"/>
</dbReference>
<dbReference type="PANTHER" id="PTHR23074:SF83">
    <property type="entry name" value="VACUOLAR PROTEIN SORTING-ASSOCIATED PROTEIN 4A"/>
    <property type="match status" value="1"/>
</dbReference>
<feature type="compositionally biased region" description="Low complexity" evidence="3">
    <location>
        <begin position="47"/>
        <end position="60"/>
    </location>
</feature>
<dbReference type="Proteomes" id="UP001515480">
    <property type="component" value="Unassembled WGS sequence"/>
</dbReference>
<dbReference type="InterPro" id="IPR003593">
    <property type="entry name" value="AAA+_ATPase"/>
</dbReference>
<reference evidence="5 6" key="1">
    <citation type="journal article" date="2024" name="Science">
        <title>Giant polyketide synthase enzymes in the biosynthesis of giant marine polyether toxins.</title>
        <authorList>
            <person name="Fallon T.R."/>
            <person name="Shende V.V."/>
            <person name="Wierzbicki I.H."/>
            <person name="Pendleton A.L."/>
            <person name="Watervoot N.F."/>
            <person name="Auber R.P."/>
            <person name="Gonzalez D.J."/>
            <person name="Wisecaver J.H."/>
            <person name="Moore B.S."/>
        </authorList>
    </citation>
    <scope>NUCLEOTIDE SEQUENCE [LARGE SCALE GENOMIC DNA]</scope>
    <source>
        <strain evidence="5 6">12B1</strain>
    </source>
</reference>
<dbReference type="GO" id="GO:0005524">
    <property type="term" value="F:ATP binding"/>
    <property type="evidence" value="ECO:0007669"/>
    <property type="project" value="UniProtKB-KW"/>
</dbReference>
<sequence>MADKQLQAALLASWQSCRASNARASAPRLLPSSGTLGPVGAAHLASRRQPSSKPSSKPSPASSPPPRASASAPRGWAVLEGRGAASAAAGCLTLDAAGSAPFVLTRSAPPPAAGFRLACELRAARGGGGGYVALAVGVAGARRVEVGARGGLWRVAAREAAAERALGEAAGARLDGGGWVAVVVEVRRGEVSVAVDGQRLLDAVGAPALEAGGGVGVAVCKARAQAGAAPRPPLPPPSPPPVLDAPMPPPSPPVYAHPLPPSSLPSLTFAAFFYAHPLPPSSLPSLTFTAFFYAHPLPPSSLPSLTFTAFFYAHPLPPSSLPSLTFTAFFYAHPLPPSSLPSLTFTAFFYAHPLPPSSLPSLTFAAFFYAQPLPPSSLPSLTFTAFFYAHPLPPSSLPSLTFAAFFYAHPLPPSSLPSPSPRFFYAHPPLLAHVRRFEVEELDAPAPRPRFTGGDPRLVEAIEAEMLEGVPRVEWDSIGGLHSVKQLLNEAVVLPLLIPDFFTGLRAPWKGVLLFGPPGTGKTLLARAVASVGRTRFFHISASSLVSKFHGESERLGRTLFAMARHYAPSVVFFDEVDALLGARGGSGEHEASRRLKSELLSQMDGVPSAGGERVLVLATSNTPWALDEAMRRRLERRIYVPLPDEAARREVLAAHTRGVKLAEGVELDALARESDGYSGADLHVVCRDAAMMTMRKAVEGKSAEQIVALKEQGLLDGEITAEDFREAMRRTPPSVGSEDVAAFERWNSEFGAQ</sequence>